<feature type="domain" description="Anaphase-promoting complex subunit 4-like WD40" evidence="6">
    <location>
        <begin position="36"/>
        <end position="140"/>
    </location>
</feature>
<dbReference type="Pfam" id="PF12896">
    <property type="entry name" value="ANAPC4"/>
    <property type="match status" value="1"/>
</dbReference>
<protein>
    <recommendedName>
        <fullName evidence="1">Anaphase-promoting complex subunit 4</fullName>
    </recommendedName>
</protein>
<keyword evidence="9" id="KW-1185">Reference proteome</keyword>
<keyword evidence="2" id="KW-0132">Cell division</keyword>
<accession>A0AAD4KTM4</accession>
<sequence length="836" mass="92938">MNANNDALLQPTLQPQHLPSVAEKRLSAKCKPGLFSYCPTMDLVALATEDEQVHVFRLNGQQVLGADLAGDPYLDEVKGEVRGIGWKHDGQLLAVADAENKLRVISSYSGKTVHHYPCHSSNDSGSNTSARVSCIGWGVNFTDIKSAKSYLQDANGQLTAEDLLVPDTDPVKTAMLLKADLPRELALLDVESSLPKLATLPGNGNDEDVFSNRASIDSIFHSPHKSSSDSVDVLFVGFTDGNAHLRIFNCFEIGNFSLLAASSNTSGAETLAHASHPMSSTHSVLLSESAQDGARSSLKLVTLDLRFIVKCGRYLSLLASKTTQLQNLLRYISQTQRQIVTEWKNISELPARFIQSIADDLQEKCHCDFVTALYHLVVTGNCFPPVKEFLIDIVGERGHKRWEKTVSSGYENVRRLIHECLLPALERCEVLLSRLIGISKFHKLNHILGLETRDLQDIVETADCLHLLSHTMLAKTSSELRQFVEFAKWLRHEIDIQTAEPMSQTLGELLEKSDMIDHATTLEYIEGALTKSALRLFISSSALPSVLGTSKKLGGADQKGQKQGSFYEAYRHELAALQKEQDNVQPEKAESTQEDKIPKLNNLIDRLSSQSDKVFEQIALTQKRSILNHSLLELHPDCDRDVVDTTMRYEVVDDQELFCVYVAARLKKAPHTLLLYRAALVITNGVSSSRDISLASLRLPEGEIKQVQFVQDGTIAILHTDNANRSCLVTFHVTRPNLDDTDPTPFYPQYQPYKPSYNNLSPLPTPLQLDLAGDHSDLVLHAFPFSGSKSRPIRLSVNGRKGRRAVCVLYADHIHYEVLDIDSEVQEEEEEEMATD</sequence>
<keyword evidence="3" id="KW-0498">Mitosis</keyword>
<evidence type="ECO:0000256" key="1">
    <source>
        <dbReference type="ARBA" id="ARBA00016067"/>
    </source>
</evidence>
<dbReference type="InterPro" id="IPR024790">
    <property type="entry name" value="APC4_long_dom"/>
</dbReference>
<dbReference type="Gene3D" id="2.130.10.10">
    <property type="entry name" value="YVTN repeat-like/Quinoprotein amine dehydrogenase"/>
    <property type="match status" value="1"/>
</dbReference>
<dbReference type="GeneID" id="70246257"/>
<dbReference type="InterPro" id="IPR024789">
    <property type="entry name" value="APC4"/>
</dbReference>
<evidence type="ECO:0000259" key="7">
    <source>
        <dbReference type="Pfam" id="PF12896"/>
    </source>
</evidence>
<name>A0AAD4KTM4_9EURO</name>
<gene>
    <name evidence="8" type="ORF">BGW36DRAFT_377185</name>
</gene>
<dbReference type="GO" id="GO:0070979">
    <property type="term" value="P:protein K11-linked ubiquitination"/>
    <property type="evidence" value="ECO:0007669"/>
    <property type="project" value="TreeGrafter"/>
</dbReference>
<reference evidence="8" key="1">
    <citation type="submission" date="2021-12" db="EMBL/GenBank/DDBJ databases">
        <title>Convergent genome expansion in fungi linked to evolution of root-endophyte symbiosis.</title>
        <authorList>
            <consortium name="DOE Joint Genome Institute"/>
            <person name="Ke Y.-H."/>
            <person name="Bonito G."/>
            <person name="Liao H.-L."/>
            <person name="Looney B."/>
            <person name="Rojas-Flechas A."/>
            <person name="Nash J."/>
            <person name="Hameed K."/>
            <person name="Schadt C."/>
            <person name="Martin F."/>
            <person name="Crous P.W."/>
            <person name="Miettinen O."/>
            <person name="Magnuson J.K."/>
            <person name="Labbe J."/>
            <person name="Jacobson D."/>
            <person name="Doktycz M.J."/>
            <person name="Veneault-Fourrey C."/>
            <person name="Kuo A."/>
            <person name="Mondo S."/>
            <person name="Calhoun S."/>
            <person name="Riley R."/>
            <person name="Ohm R."/>
            <person name="LaButti K."/>
            <person name="Andreopoulos B."/>
            <person name="Pangilinan J."/>
            <person name="Nolan M."/>
            <person name="Tritt A."/>
            <person name="Clum A."/>
            <person name="Lipzen A."/>
            <person name="Daum C."/>
            <person name="Barry K."/>
            <person name="Grigoriev I.V."/>
            <person name="Vilgalys R."/>
        </authorList>
    </citation>
    <scope>NUCLEOTIDE SEQUENCE</scope>
    <source>
        <strain evidence="8">PMI_201</strain>
    </source>
</reference>
<dbReference type="PANTHER" id="PTHR13260">
    <property type="entry name" value="ANAPHASE PROMOTING COMPLEX SUBUNIT 4 APC4"/>
    <property type="match status" value="1"/>
</dbReference>
<evidence type="ECO:0000313" key="8">
    <source>
        <dbReference type="EMBL" id="KAH8699046.1"/>
    </source>
</evidence>
<dbReference type="GO" id="GO:0034399">
    <property type="term" value="C:nuclear periphery"/>
    <property type="evidence" value="ECO:0007669"/>
    <property type="project" value="TreeGrafter"/>
</dbReference>
<comment type="caution">
    <text evidence="8">The sequence shown here is derived from an EMBL/GenBank/DDBJ whole genome shotgun (WGS) entry which is preliminary data.</text>
</comment>
<evidence type="ECO:0000256" key="3">
    <source>
        <dbReference type="ARBA" id="ARBA00022776"/>
    </source>
</evidence>
<dbReference type="RefSeq" id="XP_046073510.1">
    <property type="nucleotide sequence ID" value="XM_046215970.1"/>
</dbReference>
<dbReference type="SUPFAM" id="SSF50978">
    <property type="entry name" value="WD40 repeat-like"/>
    <property type="match status" value="1"/>
</dbReference>
<dbReference type="PANTHER" id="PTHR13260:SF0">
    <property type="entry name" value="ANAPHASE-PROMOTING COMPLEX SUBUNIT 4"/>
    <property type="match status" value="1"/>
</dbReference>
<dbReference type="AlphaFoldDB" id="A0AAD4KTM4"/>
<evidence type="ECO:0000259" key="6">
    <source>
        <dbReference type="Pfam" id="PF12894"/>
    </source>
</evidence>
<evidence type="ECO:0000256" key="4">
    <source>
        <dbReference type="ARBA" id="ARBA00022786"/>
    </source>
</evidence>
<feature type="domain" description="Anaphase-promoting complex subunit 4 long" evidence="7">
    <location>
        <begin position="300"/>
        <end position="499"/>
    </location>
</feature>
<evidence type="ECO:0000256" key="2">
    <source>
        <dbReference type="ARBA" id="ARBA00022618"/>
    </source>
</evidence>
<organism evidence="8 9">
    <name type="scientific">Talaromyces proteolyticus</name>
    <dbReference type="NCBI Taxonomy" id="1131652"/>
    <lineage>
        <taxon>Eukaryota</taxon>
        <taxon>Fungi</taxon>
        <taxon>Dikarya</taxon>
        <taxon>Ascomycota</taxon>
        <taxon>Pezizomycotina</taxon>
        <taxon>Eurotiomycetes</taxon>
        <taxon>Eurotiomycetidae</taxon>
        <taxon>Eurotiales</taxon>
        <taxon>Trichocomaceae</taxon>
        <taxon>Talaromyces</taxon>
        <taxon>Talaromyces sect. Bacilispori</taxon>
    </lineage>
</organism>
<dbReference type="InterPro" id="IPR036322">
    <property type="entry name" value="WD40_repeat_dom_sf"/>
</dbReference>
<dbReference type="InterPro" id="IPR024977">
    <property type="entry name" value="Apc4-like_WD40_dom"/>
</dbReference>
<keyword evidence="4" id="KW-0833">Ubl conjugation pathway</keyword>
<dbReference type="InterPro" id="IPR015943">
    <property type="entry name" value="WD40/YVTN_repeat-like_dom_sf"/>
</dbReference>
<dbReference type="GO" id="GO:0005680">
    <property type="term" value="C:anaphase-promoting complex"/>
    <property type="evidence" value="ECO:0007669"/>
    <property type="project" value="InterPro"/>
</dbReference>
<dbReference type="GO" id="GO:0031145">
    <property type="term" value="P:anaphase-promoting complex-dependent catabolic process"/>
    <property type="evidence" value="ECO:0007669"/>
    <property type="project" value="InterPro"/>
</dbReference>
<keyword evidence="5" id="KW-0131">Cell cycle</keyword>
<dbReference type="EMBL" id="JAJTJA010000005">
    <property type="protein sequence ID" value="KAH8699046.1"/>
    <property type="molecule type" value="Genomic_DNA"/>
</dbReference>
<evidence type="ECO:0000256" key="5">
    <source>
        <dbReference type="ARBA" id="ARBA00023306"/>
    </source>
</evidence>
<dbReference type="GO" id="GO:0051301">
    <property type="term" value="P:cell division"/>
    <property type="evidence" value="ECO:0007669"/>
    <property type="project" value="UniProtKB-KW"/>
</dbReference>
<dbReference type="Proteomes" id="UP001201262">
    <property type="component" value="Unassembled WGS sequence"/>
</dbReference>
<dbReference type="Pfam" id="PF12894">
    <property type="entry name" value="ANAPC4_WD40"/>
    <property type="match status" value="1"/>
</dbReference>
<evidence type="ECO:0000313" key="9">
    <source>
        <dbReference type="Proteomes" id="UP001201262"/>
    </source>
</evidence>
<proteinExistence type="predicted"/>